<organism evidence="7 8">
    <name type="scientific">Clostridium aestuarii</name>
    <dbReference type="NCBI Taxonomy" id="338193"/>
    <lineage>
        <taxon>Bacteria</taxon>
        <taxon>Bacillati</taxon>
        <taxon>Bacillota</taxon>
        <taxon>Clostridia</taxon>
        <taxon>Eubacteriales</taxon>
        <taxon>Clostridiaceae</taxon>
        <taxon>Clostridium</taxon>
    </lineage>
</organism>
<evidence type="ECO:0000313" key="7">
    <source>
        <dbReference type="EMBL" id="MCY6483569.1"/>
    </source>
</evidence>
<feature type="transmembrane region" description="Helical" evidence="6">
    <location>
        <begin position="397"/>
        <end position="418"/>
    </location>
</feature>
<keyword evidence="5 6" id="KW-0472">Membrane</keyword>
<protein>
    <submittedName>
        <fullName evidence="7">Oligosaccharide flippase family protein</fullName>
    </submittedName>
</protein>
<dbReference type="RefSeq" id="WP_268039847.1">
    <property type="nucleotide sequence ID" value="NZ_JAPQER010000002.1"/>
</dbReference>
<dbReference type="EMBL" id="JAPQER010000002">
    <property type="protein sequence ID" value="MCY6483569.1"/>
    <property type="molecule type" value="Genomic_DNA"/>
</dbReference>
<dbReference type="InterPro" id="IPR050833">
    <property type="entry name" value="Poly_Biosynth_Transport"/>
</dbReference>
<feature type="transmembrane region" description="Helical" evidence="6">
    <location>
        <begin position="337"/>
        <end position="359"/>
    </location>
</feature>
<feature type="transmembrane region" description="Helical" evidence="6">
    <location>
        <begin position="371"/>
        <end position="391"/>
    </location>
</feature>
<sequence length="483" mass="56051">MIKEITSKLYKNKLVKSGFWYTIGTLFLQGISFLTAPIFINILTTSEYGVVQKYNAWFAIFTIVVSLGLVSSVSRSKFDFEDKYDDFLSSVLLLASIVFVICLTIGMLFRNQIAGVLFNKGIAQITTEDTVLVLFLIIQGFFTFIINFCNTKFTVLYKYREYLFVAITSALMNVIVSIIFIKNLSCSRYMSRIGAVVLVNVLYGMFLYVFTIRKGKISINKEYWKYALGISIPLIPHVLSAVILSSFDRIMLGNMIDDKAAGIYSFAYTVAGILYVIWTALNKAWVPYFFENMKKENFNDIKKKYKNYIMIFSLITFMMIFVSPEIGKIIAFRSPNYWRGLNLIPIILFSNYFVFLYSLPSNLEFYMKKTYLISIGTISAGILNIILNYIFIPKLGYIASAWTTLISYIVLFIYHYIMANRMHSKKIFEAKYFGLSIVFMLFVCGVFYFIKDNWLIRYIFVLLIFSILAYKSKNFIKTYLRQY</sequence>
<dbReference type="PANTHER" id="PTHR30250">
    <property type="entry name" value="PST FAMILY PREDICTED COLANIC ACID TRANSPORTER"/>
    <property type="match status" value="1"/>
</dbReference>
<name>A0ABT4CX47_9CLOT</name>
<dbReference type="Pfam" id="PF01943">
    <property type="entry name" value="Polysacc_synt"/>
    <property type="match status" value="1"/>
</dbReference>
<evidence type="ECO:0000256" key="4">
    <source>
        <dbReference type="ARBA" id="ARBA00022989"/>
    </source>
</evidence>
<feature type="transmembrane region" description="Helical" evidence="6">
    <location>
        <begin position="162"/>
        <end position="181"/>
    </location>
</feature>
<evidence type="ECO:0000313" key="8">
    <source>
        <dbReference type="Proteomes" id="UP001078443"/>
    </source>
</evidence>
<feature type="transmembrane region" description="Helical" evidence="6">
    <location>
        <begin position="263"/>
        <end position="286"/>
    </location>
</feature>
<dbReference type="InterPro" id="IPR002797">
    <property type="entry name" value="Polysacc_synth"/>
</dbReference>
<gene>
    <name evidence="7" type="ORF">OW763_04280</name>
</gene>
<feature type="transmembrane region" description="Helical" evidence="6">
    <location>
        <begin position="56"/>
        <end position="75"/>
    </location>
</feature>
<evidence type="ECO:0000256" key="3">
    <source>
        <dbReference type="ARBA" id="ARBA00022692"/>
    </source>
</evidence>
<comment type="subcellular location">
    <subcellularLocation>
        <location evidence="1">Cell membrane</location>
        <topology evidence="1">Multi-pass membrane protein</topology>
    </subcellularLocation>
</comment>
<evidence type="ECO:0000256" key="6">
    <source>
        <dbReference type="SAM" id="Phobius"/>
    </source>
</evidence>
<feature type="transmembrane region" description="Helical" evidence="6">
    <location>
        <begin position="193"/>
        <end position="211"/>
    </location>
</feature>
<feature type="transmembrane region" description="Helical" evidence="6">
    <location>
        <begin position="223"/>
        <end position="243"/>
    </location>
</feature>
<evidence type="ECO:0000256" key="5">
    <source>
        <dbReference type="ARBA" id="ARBA00023136"/>
    </source>
</evidence>
<keyword evidence="3 6" id="KW-0812">Transmembrane</keyword>
<keyword evidence="2" id="KW-1003">Cell membrane</keyword>
<evidence type="ECO:0000256" key="2">
    <source>
        <dbReference type="ARBA" id="ARBA00022475"/>
    </source>
</evidence>
<keyword evidence="8" id="KW-1185">Reference proteome</keyword>
<reference evidence="7" key="1">
    <citation type="submission" date="2022-12" db="EMBL/GenBank/DDBJ databases">
        <authorList>
            <person name="Wang J."/>
        </authorList>
    </citation>
    <scope>NUCLEOTIDE SEQUENCE</scope>
    <source>
        <strain evidence="7">HY-45-18</strain>
    </source>
</reference>
<feature type="transmembrane region" description="Helical" evidence="6">
    <location>
        <begin position="455"/>
        <end position="472"/>
    </location>
</feature>
<feature type="transmembrane region" description="Helical" evidence="6">
    <location>
        <begin position="87"/>
        <end position="110"/>
    </location>
</feature>
<proteinExistence type="predicted"/>
<feature type="transmembrane region" description="Helical" evidence="6">
    <location>
        <begin position="307"/>
        <end position="331"/>
    </location>
</feature>
<accession>A0ABT4CX47</accession>
<feature type="transmembrane region" description="Helical" evidence="6">
    <location>
        <begin position="430"/>
        <end position="449"/>
    </location>
</feature>
<comment type="caution">
    <text evidence="7">The sequence shown here is derived from an EMBL/GenBank/DDBJ whole genome shotgun (WGS) entry which is preliminary data.</text>
</comment>
<dbReference type="Proteomes" id="UP001078443">
    <property type="component" value="Unassembled WGS sequence"/>
</dbReference>
<dbReference type="PANTHER" id="PTHR30250:SF11">
    <property type="entry name" value="O-ANTIGEN TRANSPORTER-RELATED"/>
    <property type="match status" value="1"/>
</dbReference>
<feature type="transmembrane region" description="Helical" evidence="6">
    <location>
        <begin position="130"/>
        <end position="150"/>
    </location>
</feature>
<keyword evidence="4 6" id="KW-1133">Transmembrane helix</keyword>
<feature type="transmembrane region" description="Helical" evidence="6">
    <location>
        <begin position="20"/>
        <end position="44"/>
    </location>
</feature>
<evidence type="ECO:0000256" key="1">
    <source>
        <dbReference type="ARBA" id="ARBA00004651"/>
    </source>
</evidence>